<evidence type="ECO:0000313" key="5">
    <source>
        <dbReference type="EMBL" id="CAB4629838.1"/>
    </source>
</evidence>
<dbReference type="InterPro" id="IPR043131">
    <property type="entry name" value="BCAT-like_N"/>
</dbReference>
<evidence type="ECO:0000313" key="2">
    <source>
        <dbReference type="EMBL" id="CAB4550176.1"/>
    </source>
</evidence>
<evidence type="ECO:0000313" key="4">
    <source>
        <dbReference type="EMBL" id="CAB4609214.1"/>
    </source>
</evidence>
<dbReference type="GO" id="GO:0003824">
    <property type="term" value="F:catalytic activity"/>
    <property type="evidence" value="ECO:0007669"/>
    <property type="project" value="InterPro"/>
</dbReference>
<gene>
    <name evidence="2" type="ORF">UFOPK1508_00357</name>
    <name evidence="3" type="ORF">UFOPK1599_00889</name>
    <name evidence="4" type="ORF">UFOPK1894_00177</name>
    <name evidence="5" type="ORF">UFOPK2139_00153</name>
    <name evidence="6" type="ORF">UFOPK2179_00019</name>
    <name evidence="7" type="ORF">UFOPK4125_00346</name>
    <name evidence="8" type="ORF">UFOPK4420_00164</name>
</gene>
<dbReference type="EMBL" id="CAFBRU010000009">
    <property type="protein sequence ID" value="CAB5104920.1"/>
    <property type="molecule type" value="Genomic_DNA"/>
</dbReference>
<dbReference type="Gene3D" id="3.20.10.10">
    <property type="entry name" value="D-amino Acid Aminotransferase, subunit A, domain 2"/>
    <property type="match status" value="1"/>
</dbReference>
<dbReference type="EMBL" id="CAEZSW010000025">
    <property type="protein sequence ID" value="CAB4550176.1"/>
    <property type="molecule type" value="Genomic_DNA"/>
</dbReference>
<dbReference type="InterPro" id="IPR050571">
    <property type="entry name" value="Class-IV_PLP-Dep_Aminotrnsfr"/>
</dbReference>
<dbReference type="Gene3D" id="3.30.470.10">
    <property type="match status" value="1"/>
</dbReference>
<evidence type="ECO:0000313" key="7">
    <source>
        <dbReference type="EMBL" id="CAB5019176.1"/>
    </source>
</evidence>
<dbReference type="InterPro" id="IPR043132">
    <property type="entry name" value="BCAT-like_C"/>
</dbReference>
<name>A0A6J6CFX8_9ZZZZ</name>
<comment type="similarity">
    <text evidence="1">Belongs to the class-IV pyridoxal-phosphate-dependent aminotransferase family.</text>
</comment>
<dbReference type="EMBL" id="CAEZVR010000015">
    <property type="protein sequence ID" value="CAB4629838.1"/>
    <property type="molecule type" value="Genomic_DNA"/>
</dbReference>
<sequence>MKLVVNGQIQSDLTKLPYSDALIRGDGLFETMLAIDNKPVALDRHLARIEKSAAISLLTLPALIDIQLAITAVLENQIGKSKLRLVVLSDGNWFISCQPLSEESASTSLTRFDTPVFSKDYLNTVKSTSYARSLLAVRYAKSLGFDDCLFINEAGFVVETGFSNLLVLNNSKWVTPALTTGCLPGITRELLIKWFDVSEIEISFDELLTSQAVYVTSSLRLIQRVNRIESRSFSENSLGKELISQFNQRLFSNINP</sequence>
<evidence type="ECO:0000256" key="1">
    <source>
        <dbReference type="ARBA" id="ARBA00009320"/>
    </source>
</evidence>
<dbReference type="PANTHER" id="PTHR42743">
    <property type="entry name" value="AMINO-ACID AMINOTRANSFERASE"/>
    <property type="match status" value="1"/>
</dbReference>
<dbReference type="EMBL" id="CAEZTE010000055">
    <property type="protein sequence ID" value="CAB4566988.1"/>
    <property type="molecule type" value="Genomic_DNA"/>
</dbReference>
<dbReference type="Pfam" id="PF01063">
    <property type="entry name" value="Aminotran_4"/>
    <property type="match status" value="1"/>
</dbReference>
<evidence type="ECO:0000313" key="6">
    <source>
        <dbReference type="EMBL" id="CAB4639941.1"/>
    </source>
</evidence>
<dbReference type="EMBL" id="CAFBPR010000040">
    <property type="protein sequence ID" value="CAB5019176.1"/>
    <property type="molecule type" value="Genomic_DNA"/>
</dbReference>
<dbReference type="InterPro" id="IPR001544">
    <property type="entry name" value="Aminotrans_IV"/>
</dbReference>
<organism evidence="2">
    <name type="scientific">freshwater metagenome</name>
    <dbReference type="NCBI Taxonomy" id="449393"/>
    <lineage>
        <taxon>unclassified sequences</taxon>
        <taxon>metagenomes</taxon>
        <taxon>ecological metagenomes</taxon>
    </lineage>
</organism>
<dbReference type="SUPFAM" id="SSF56752">
    <property type="entry name" value="D-aminoacid aminotransferase-like PLP-dependent enzymes"/>
    <property type="match status" value="1"/>
</dbReference>
<dbReference type="EMBL" id="CAEZVA010000007">
    <property type="protein sequence ID" value="CAB4609214.1"/>
    <property type="molecule type" value="Genomic_DNA"/>
</dbReference>
<reference evidence="2" key="1">
    <citation type="submission" date="2020-05" db="EMBL/GenBank/DDBJ databases">
        <authorList>
            <person name="Chiriac C."/>
            <person name="Salcher M."/>
            <person name="Ghai R."/>
            <person name="Kavagutti S V."/>
        </authorList>
    </citation>
    <scope>NUCLEOTIDE SEQUENCE</scope>
</reference>
<dbReference type="PANTHER" id="PTHR42743:SF11">
    <property type="entry name" value="AMINODEOXYCHORISMATE LYASE"/>
    <property type="match status" value="1"/>
</dbReference>
<proteinExistence type="inferred from homology"/>
<accession>A0A6J6CFX8</accession>
<dbReference type="InterPro" id="IPR036038">
    <property type="entry name" value="Aminotransferase-like"/>
</dbReference>
<protein>
    <submittedName>
        <fullName evidence="2">Unannotated protein</fullName>
    </submittedName>
</protein>
<dbReference type="EMBL" id="CAEZWC010000001">
    <property type="protein sequence ID" value="CAB4639941.1"/>
    <property type="molecule type" value="Genomic_DNA"/>
</dbReference>
<dbReference type="GO" id="GO:0046394">
    <property type="term" value="P:carboxylic acid biosynthetic process"/>
    <property type="evidence" value="ECO:0007669"/>
    <property type="project" value="UniProtKB-ARBA"/>
</dbReference>
<dbReference type="AlphaFoldDB" id="A0A6J6CFX8"/>
<evidence type="ECO:0000313" key="3">
    <source>
        <dbReference type="EMBL" id="CAB4566988.1"/>
    </source>
</evidence>
<evidence type="ECO:0000313" key="8">
    <source>
        <dbReference type="EMBL" id="CAB5104920.1"/>
    </source>
</evidence>